<dbReference type="AlphaFoldDB" id="A0AAE0IEG5"/>
<accession>A0AAE0IEG5</accession>
<feature type="transmembrane region" description="Helical" evidence="2">
    <location>
        <begin position="20"/>
        <end position="39"/>
    </location>
</feature>
<proteinExistence type="predicted"/>
<reference evidence="3" key="2">
    <citation type="submission" date="2023-06" db="EMBL/GenBank/DDBJ databases">
        <authorList>
            <consortium name="Lawrence Berkeley National Laboratory"/>
            <person name="Haridas S."/>
            <person name="Hensen N."/>
            <person name="Bonometti L."/>
            <person name="Westerberg I."/>
            <person name="Brannstrom I.O."/>
            <person name="Guillou S."/>
            <person name="Cros-Aarteil S."/>
            <person name="Calhoun S."/>
            <person name="Kuo A."/>
            <person name="Mondo S."/>
            <person name="Pangilinan J."/>
            <person name="Riley R."/>
            <person name="Labutti K."/>
            <person name="Andreopoulos B."/>
            <person name="Lipzen A."/>
            <person name="Chen C."/>
            <person name="Yanf M."/>
            <person name="Daum C."/>
            <person name="Ng V."/>
            <person name="Clum A."/>
            <person name="Steindorff A."/>
            <person name="Ohm R."/>
            <person name="Martin F."/>
            <person name="Silar P."/>
            <person name="Natvig D."/>
            <person name="Lalanne C."/>
            <person name="Gautier V."/>
            <person name="Ament-Velasquez S.L."/>
            <person name="Kruys A."/>
            <person name="Hutchinson M.I."/>
            <person name="Powell A.J."/>
            <person name="Barry K."/>
            <person name="Miller A.N."/>
            <person name="Grigoriev I.V."/>
            <person name="Debuchy R."/>
            <person name="Gladieux P."/>
            <person name="Thoren M.H."/>
            <person name="Johannesson H."/>
        </authorList>
    </citation>
    <scope>NUCLEOTIDE SEQUENCE</scope>
    <source>
        <strain evidence="3">CBS 118394</strain>
    </source>
</reference>
<keyword evidence="2" id="KW-0812">Transmembrane</keyword>
<dbReference type="InterPro" id="IPR036852">
    <property type="entry name" value="Peptidase_S8/S53_dom_sf"/>
</dbReference>
<evidence type="ECO:0000313" key="3">
    <source>
        <dbReference type="EMBL" id="KAK3322776.1"/>
    </source>
</evidence>
<sequence length="575" mass="63169">MENRPRGQASKSSTRAVRAIIFCLGTLILSIAIQSAFLVTRPQFSELSRREDGSALKLKDSVPGLNNTAITEATRSSVISKRHSQDFQSALSRGRALRCRLRDTSRNELSSFTTLDQLTGCSDPRTSNPFTSPPQDVVDAAGPALRDLGCSTANPNNYGRVSTGWGSRQAQGASSVSHYENATTSQDGVIIALDNISPRTACGNRRTRFDGYLAVWAGGSQPDLRNAIRDQMFGGEDPYAVQLPELQHWSDVTSIVYRTLIAAVSQGISGGRLSGVFRHRRCQAEELIDNPIVEPLAIDALSEELTLAGLNKRVSDSDLARIQTKHGVHRIRQNSTEAFRTTKSEAIEKRKNLERGDYTLAQGQSPRHLRWLTDASMLPRLPGSFLDIPDVGHRPRVYVIDGRFRSTHVDFGFQDSETRNRLSGIFGIPRNGPIEDIRGNPGKPTTNNQIREWSHGTCMATLVAGDYAGTCKNNVELYLIQLTNGPGPGSAALLWLGSFMRALQVIIAEVGAHLHWQTRTLFLQVGEGWTYVLIRQYTAHEDSQRHHSAAPSNTSQTRSGGGERGRERCPKGSSL</sequence>
<keyword evidence="4" id="KW-1185">Reference proteome</keyword>
<keyword evidence="2" id="KW-0472">Membrane</keyword>
<dbReference type="SUPFAM" id="SSF52743">
    <property type="entry name" value="Subtilisin-like"/>
    <property type="match status" value="1"/>
</dbReference>
<evidence type="ECO:0000256" key="2">
    <source>
        <dbReference type="SAM" id="Phobius"/>
    </source>
</evidence>
<dbReference type="Proteomes" id="UP001283341">
    <property type="component" value="Unassembled WGS sequence"/>
</dbReference>
<feature type="region of interest" description="Disordered" evidence="1">
    <location>
        <begin position="542"/>
        <end position="575"/>
    </location>
</feature>
<name>A0AAE0IEG5_9PEZI</name>
<organism evidence="3 4">
    <name type="scientific">Apodospora peruviana</name>
    <dbReference type="NCBI Taxonomy" id="516989"/>
    <lineage>
        <taxon>Eukaryota</taxon>
        <taxon>Fungi</taxon>
        <taxon>Dikarya</taxon>
        <taxon>Ascomycota</taxon>
        <taxon>Pezizomycotina</taxon>
        <taxon>Sordariomycetes</taxon>
        <taxon>Sordariomycetidae</taxon>
        <taxon>Sordariales</taxon>
        <taxon>Lasiosphaeriaceae</taxon>
        <taxon>Apodospora</taxon>
    </lineage>
</organism>
<feature type="compositionally biased region" description="Basic and acidic residues" evidence="1">
    <location>
        <begin position="561"/>
        <end position="575"/>
    </location>
</feature>
<gene>
    <name evidence="3" type="ORF">B0H66DRAFT_532097</name>
</gene>
<evidence type="ECO:0000256" key="1">
    <source>
        <dbReference type="SAM" id="MobiDB-lite"/>
    </source>
</evidence>
<evidence type="ECO:0000313" key="4">
    <source>
        <dbReference type="Proteomes" id="UP001283341"/>
    </source>
</evidence>
<protein>
    <submittedName>
        <fullName evidence="3">Uncharacterized protein</fullName>
    </submittedName>
</protein>
<dbReference type="GO" id="GO:0006508">
    <property type="term" value="P:proteolysis"/>
    <property type="evidence" value="ECO:0007669"/>
    <property type="project" value="InterPro"/>
</dbReference>
<reference evidence="3" key="1">
    <citation type="journal article" date="2023" name="Mol. Phylogenet. Evol.">
        <title>Genome-scale phylogeny and comparative genomics of the fungal order Sordariales.</title>
        <authorList>
            <person name="Hensen N."/>
            <person name="Bonometti L."/>
            <person name="Westerberg I."/>
            <person name="Brannstrom I.O."/>
            <person name="Guillou S."/>
            <person name="Cros-Aarteil S."/>
            <person name="Calhoun S."/>
            <person name="Haridas S."/>
            <person name="Kuo A."/>
            <person name="Mondo S."/>
            <person name="Pangilinan J."/>
            <person name="Riley R."/>
            <person name="LaButti K."/>
            <person name="Andreopoulos B."/>
            <person name="Lipzen A."/>
            <person name="Chen C."/>
            <person name="Yan M."/>
            <person name="Daum C."/>
            <person name="Ng V."/>
            <person name="Clum A."/>
            <person name="Steindorff A."/>
            <person name="Ohm R.A."/>
            <person name="Martin F."/>
            <person name="Silar P."/>
            <person name="Natvig D.O."/>
            <person name="Lalanne C."/>
            <person name="Gautier V."/>
            <person name="Ament-Velasquez S.L."/>
            <person name="Kruys A."/>
            <person name="Hutchinson M.I."/>
            <person name="Powell A.J."/>
            <person name="Barry K."/>
            <person name="Miller A.N."/>
            <person name="Grigoriev I.V."/>
            <person name="Debuchy R."/>
            <person name="Gladieux P."/>
            <person name="Hiltunen Thoren M."/>
            <person name="Johannesson H."/>
        </authorList>
    </citation>
    <scope>NUCLEOTIDE SEQUENCE</scope>
    <source>
        <strain evidence="3">CBS 118394</strain>
    </source>
</reference>
<comment type="caution">
    <text evidence="3">The sequence shown here is derived from an EMBL/GenBank/DDBJ whole genome shotgun (WGS) entry which is preliminary data.</text>
</comment>
<dbReference type="EMBL" id="JAUEDM010000003">
    <property type="protein sequence ID" value="KAK3322776.1"/>
    <property type="molecule type" value="Genomic_DNA"/>
</dbReference>
<keyword evidence="2" id="KW-1133">Transmembrane helix</keyword>
<dbReference type="Gene3D" id="3.40.50.200">
    <property type="entry name" value="Peptidase S8/S53 domain"/>
    <property type="match status" value="1"/>
</dbReference>
<dbReference type="GO" id="GO:0004252">
    <property type="term" value="F:serine-type endopeptidase activity"/>
    <property type="evidence" value="ECO:0007669"/>
    <property type="project" value="InterPro"/>
</dbReference>